<dbReference type="InterPro" id="IPR016039">
    <property type="entry name" value="Thiolase-like"/>
</dbReference>
<proteinExistence type="predicted"/>
<gene>
    <name evidence="3" type="ORF">I551_5662</name>
</gene>
<evidence type="ECO:0000256" key="1">
    <source>
        <dbReference type="ARBA" id="ARBA00022679"/>
    </source>
</evidence>
<dbReference type="Pfam" id="PF01154">
    <property type="entry name" value="HMG_CoA_synt_N"/>
    <property type="match status" value="1"/>
</dbReference>
<dbReference type="SUPFAM" id="SSF53901">
    <property type="entry name" value="Thiolase-like"/>
    <property type="match status" value="2"/>
</dbReference>
<dbReference type="PANTHER" id="PTHR43323">
    <property type="entry name" value="3-HYDROXY-3-METHYLGLUTARYL COENZYME A SYNTHASE"/>
    <property type="match status" value="1"/>
</dbReference>
<reference evidence="3 4" key="1">
    <citation type="submission" date="2014-01" db="EMBL/GenBank/DDBJ databases">
        <authorList>
            <person name="Dobos K."/>
            <person name="Lenaerts A."/>
            <person name="Ordway D."/>
            <person name="DeGroote M.A."/>
            <person name="Parker T."/>
            <person name="Sizemore C."/>
            <person name="Tallon L.J."/>
            <person name="Sadzewicz L.K."/>
            <person name="Sengamalay N."/>
            <person name="Fraser C.M."/>
            <person name="Hine E."/>
            <person name="Shefchek K.A."/>
            <person name="Das S.P."/>
            <person name="Tettelin H."/>
        </authorList>
    </citation>
    <scope>NUCLEOTIDE SEQUENCE [LARGE SCALE GENOMIC DNA]</scope>
    <source>
        <strain evidence="3 4">Harvey</strain>
    </source>
</reference>
<dbReference type="Proteomes" id="UP000020681">
    <property type="component" value="Unassembled WGS sequence"/>
</dbReference>
<sequence>MVSIGIHDLSIATAHYVLDHATLAEHHGVDVKKYLIGLGQQQMSIVAPDEDIVTLAAAGADPIIKRHGSQKIRTIVIGTETGVDQSKSAGIWVSSLLGLPSSARVLEVKQACYGATGALQLALALVHRDPTQQVLVIAADVARYDLDSPGEPTQGAAAAAMLVSAVPALLRLEEPTGIYTADIMDFWRPNYRSTALVDGKASVTAYMEAASGAWKDYTERGGRPFGEFAAFCYHQPFTKMAYKAHK</sequence>
<evidence type="ECO:0000313" key="4">
    <source>
        <dbReference type="Proteomes" id="UP000020681"/>
    </source>
</evidence>
<keyword evidence="1" id="KW-0808">Transferase</keyword>
<dbReference type="CDD" id="cd00827">
    <property type="entry name" value="init_cond_enzymes"/>
    <property type="match status" value="1"/>
</dbReference>
<evidence type="ECO:0000259" key="2">
    <source>
        <dbReference type="Pfam" id="PF01154"/>
    </source>
</evidence>
<organism evidence="3 4">
    <name type="scientific">Mycobacterium ulcerans str. Harvey</name>
    <dbReference type="NCBI Taxonomy" id="1299332"/>
    <lineage>
        <taxon>Bacteria</taxon>
        <taxon>Bacillati</taxon>
        <taxon>Actinomycetota</taxon>
        <taxon>Actinomycetes</taxon>
        <taxon>Mycobacteriales</taxon>
        <taxon>Mycobacteriaceae</taxon>
        <taxon>Mycobacterium</taxon>
        <taxon>Mycobacterium ulcerans group</taxon>
    </lineage>
</organism>
<keyword evidence="4" id="KW-1185">Reference proteome</keyword>
<feature type="domain" description="Hydroxymethylglutaryl-coenzyme A synthase N-terminal" evidence="2">
    <location>
        <begin position="4"/>
        <end position="164"/>
    </location>
</feature>
<comment type="caution">
    <text evidence="3">The sequence shown here is derived from an EMBL/GenBank/DDBJ whole genome shotgun (WGS) entry which is preliminary data.</text>
</comment>
<name>A0ABP3A8Z4_MYCUL</name>
<accession>A0ABP3A8Z4</accession>
<dbReference type="PANTHER" id="PTHR43323:SF2">
    <property type="entry name" value="HYDROXYMETHYLGLUTARYL-COA SYNTHASE"/>
    <property type="match status" value="1"/>
</dbReference>
<protein>
    <submittedName>
        <fullName evidence="3">Hydroxymethylglutaryl-coenzyme A synthase family protein</fullName>
    </submittedName>
</protein>
<dbReference type="EMBL" id="JAOL01000153">
    <property type="protein sequence ID" value="EUA87857.1"/>
    <property type="molecule type" value="Genomic_DNA"/>
</dbReference>
<evidence type="ECO:0000313" key="3">
    <source>
        <dbReference type="EMBL" id="EUA87857.1"/>
    </source>
</evidence>
<dbReference type="Gene3D" id="3.40.47.10">
    <property type="match status" value="1"/>
</dbReference>
<dbReference type="InterPro" id="IPR013528">
    <property type="entry name" value="HMG_CoA_synth_N"/>
</dbReference>